<organism evidence="1 2">
    <name type="scientific">Gulo gulo</name>
    <name type="common">Wolverine</name>
    <name type="synonym">Gluton</name>
    <dbReference type="NCBI Taxonomy" id="48420"/>
    <lineage>
        <taxon>Eukaryota</taxon>
        <taxon>Metazoa</taxon>
        <taxon>Chordata</taxon>
        <taxon>Craniata</taxon>
        <taxon>Vertebrata</taxon>
        <taxon>Euteleostomi</taxon>
        <taxon>Mammalia</taxon>
        <taxon>Eutheria</taxon>
        <taxon>Laurasiatheria</taxon>
        <taxon>Carnivora</taxon>
        <taxon>Caniformia</taxon>
        <taxon>Musteloidea</taxon>
        <taxon>Mustelidae</taxon>
        <taxon>Guloninae</taxon>
        <taxon>Gulo</taxon>
    </lineage>
</organism>
<comment type="caution">
    <text evidence="1">The sequence shown here is derived from an EMBL/GenBank/DDBJ whole genome shotgun (WGS) entry which is preliminary data.</text>
</comment>
<name>A0A9X9LCN7_GULGU</name>
<dbReference type="EMBL" id="CYRY02000483">
    <property type="protein sequence ID" value="VCW50007.1"/>
    <property type="molecule type" value="Genomic_DNA"/>
</dbReference>
<feature type="non-terminal residue" evidence="1">
    <location>
        <position position="54"/>
    </location>
</feature>
<dbReference type="Proteomes" id="UP000269945">
    <property type="component" value="Unassembled WGS sequence"/>
</dbReference>
<evidence type="ECO:0000313" key="2">
    <source>
        <dbReference type="Proteomes" id="UP000269945"/>
    </source>
</evidence>
<accession>A0A9X9LCN7</accession>
<reference evidence="1 2" key="1">
    <citation type="submission" date="2018-10" db="EMBL/GenBank/DDBJ databases">
        <authorList>
            <person name="Ekblom R."/>
            <person name="Jareborg N."/>
        </authorList>
    </citation>
    <scope>NUCLEOTIDE SEQUENCE [LARGE SCALE GENOMIC DNA]</scope>
    <source>
        <tissue evidence="1">Muscle</tissue>
    </source>
</reference>
<evidence type="ECO:0000313" key="1">
    <source>
        <dbReference type="EMBL" id="VCW50007.1"/>
    </source>
</evidence>
<gene>
    <name evidence="1" type="ORF">BN2614_LOCUS1</name>
</gene>
<proteinExistence type="predicted"/>
<sequence length="54" mass="6006">MASLEPQEIIREIPQIRRRLKPCVLPTLSYPSDLVEHGLGKTHAIAALSPHGHK</sequence>
<dbReference type="AlphaFoldDB" id="A0A9X9LCN7"/>
<protein>
    <submittedName>
        <fullName evidence="1">Uncharacterized protein</fullName>
    </submittedName>
</protein>
<keyword evidence="2" id="KW-1185">Reference proteome</keyword>